<dbReference type="Proteomes" id="UP000585050">
    <property type="component" value="Unassembled WGS sequence"/>
</dbReference>
<gene>
    <name evidence="3" type="ORF">HGP29_25460</name>
</gene>
<accession>A0A7X8XYV3</accession>
<feature type="signal peptide" evidence="1">
    <location>
        <begin position="1"/>
        <end position="19"/>
    </location>
</feature>
<sequence length="348" mass="40026">MKKLLYFFFILCYSLTSNAQEAEYKVYTVGFYNLENLFDTLHTEDKNDYEFLPNGKNKWTGKRYLEKQERMSKIIAKLGSDISKDVPTIVGVSEIETKGVVEDLVNQPALSKYNYGVAQIEGPDKRGVDVALIYRKDIFHVTKVSARDLRIKETYAGDNWEFKSRNQLIVEGQLGGEALAVIVNHWPSRRAESRYREEAGKLNRQIIDSLRTAHPNMNCITMGDLNDDPTNKSVYKSLGAIGDAKKLNEKNFLYNPYYKMYKNGLGSLAYRDRWNLFDQIIITKELKEDKDGLFFYKASICNYDELKNSSGKYKGYPFRTYAGGNYAGGYSDHFPVVIYLLKKVDTTK</sequence>
<comment type="caution">
    <text evidence="3">The sequence shown here is derived from an EMBL/GenBank/DDBJ whole genome shotgun (WGS) entry which is preliminary data.</text>
</comment>
<keyword evidence="3" id="KW-0269">Exonuclease</keyword>
<dbReference type="RefSeq" id="WP_168885287.1">
    <property type="nucleotide sequence ID" value="NZ_JABAIL010000013.1"/>
</dbReference>
<evidence type="ECO:0000313" key="4">
    <source>
        <dbReference type="Proteomes" id="UP000585050"/>
    </source>
</evidence>
<evidence type="ECO:0000259" key="2">
    <source>
        <dbReference type="Pfam" id="PF19580"/>
    </source>
</evidence>
<keyword evidence="3" id="KW-0378">Hydrolase</keyword>
<name>A0A7X8XYV3_9BACT</name>
<keyword evidence="4" id="KW-1185">Reference proteome</keyword>
<organism evidence="3 4">
    <name type="scientific">Flammeovirga agarivorans</name>
    <dbReference type="NCBI Taxonomy" id="2726742"/>
    <lineage>
        <taxon>Bacteria</taxon>
        <taxon>Pseudomonadati</taxon>
        <taxon>Bacteroidota</taxon>
        <taxon>Cytophagia</taxon>
        <taxon>Cytophagales</taxon>
        <taxon>Flammeovirgaceae</taxon>
        <taxon>Flammeovirga</taxon>
    </lineage>
</organism>
<protein>
    <submittedName>
        <fullName evidence="3">Endonuclease/exonuclease/phosphatase family protein</fullName>
    </submittedName>
</protein>
<dbReference type="AlphaFoldDB" id="A0A7X8XYV3"/>
<evidence type="ECO:0000256" key="1">
    <source>
        <dbReference type="SAM" id="SignalP"/>
    </source>
</evidence>
<dbReference type="InterPro" id="IPR005135">
    <property type="entry name" value="Endo/exonuclease/phosphatase"/>
</dbReference>
<dbReference type="PANTHER" id="PTHR42834">
    <property type="entry name" value="ENDONUCLEASE/EXONUCLEASE/PHOSPHATASE FAMILY PROTEIN (AFU_ORTHOLOGUE AFUA_3G09210)"/>
    <property type="match status" value="1"/>
</dbReference>
<feature type="domain" description="Endonuclease/exonuclease/phosphatase" evidence="2">
    <location>
        <begin position="28"/>
        <end position="342"/>
    </location>
</feature>
<dbReference type="InterPro" id="IPR036691">
    <property type="entry name" value="Endo/exonu/phosph_ase_sf"/>
</dbReference>
<dbReference type="SUPFAM" id="SSF56219">
    <property type="entry name" value="DNase I-like"/>
    <property type="match status" value="1"/>
</dbReference>
<evidence type="ECO:0000313" key="3">
    <source>
        <dbReference type="EMBL" id="NLR94577.1"/>
    </source>
</evidence>
<dbReference type="EMBL" id="JABAIL010000013">
    <property type="protein sequence ID" value="NLR94577.1"/>
    <property type="molecule type" value="Genomic_DNA"/>
</dbReference>
<dbReference type="Gene3D" id="3.60.10.10">
    <property type="entry name" value="Endonuclease/exonuclease/phosphatase"/>
    <property type="match status" value="1"/>
</dbReference>
<dbReference type="PANTHER" id="PTHR42834:SF1">
    <property type="entry name" value="ENDONUCLEASE_EXONUCLEASE_PHOSPHATASE FAMILY PROTEIN (AFU_ORTHOLOGUE AFUA_3G09210)"/>
    <property type="match status" value="1"/>
</dbReference>
<dbReference type="Pfam" id="PF19580">
    <property type="entry name" value="Exo_endo_phos_3"/>
    <property type="match status" value="1"/>
</dbReference>
<keyword evidence="3" id="KW-0255">Endonuclease</keyword>
<reference evidence="3 4" key="1">
    <citation type="submission" date="2020-04" db="EMBL/GenBank/DDBJ databases">
        <title>Flammeovirga sp. SR4, a novel species isolated from seawater.</title>
        <authorList>
            <person name="Wang X."/>
        </authorList>
    </citation>
    <scope>NUCLEOTIDE SEQUENCE [LARGE SCALE GENOMIC DNA]</scope>
    <source>
        <strain evidence="3 4">SR4</strain>
    </source>
</reference>
<dbReference type="GO" id="GO:0004519">
    <property type="term" value="F:endonuclease activity"/>
    <property type="evidence" value="ECO:0007669"/>
    <property type="project" value="UniProtKB-KW"/>
</dbReference>
<keyword evidence="3" id="KW-0540">Nuclease</keyword>
<dbReference type="GO" id="GO:0004527">
    <property type="term" value="F:exonuclease activity"/>
    <property type="evidence" value="ECO:0007669"/>
    <property type="project" value="UniProtKB-KW"/>
</dbReference>
<feature type="chain" id="PRO_5031491535" evidence="1">
    <location>
        <begin position="20"/>
        <end position="348"/>
    </location>
</feature>
<keyword evidence="1" id="KW-0732">Signal</keyword>
<proteinExistence type="predicted"/>